<proteinExistence type="predicted"/>
<evidence type="ECO:0000313" key="1">
    <source>
        <dbReference type="EMBL" id="CAB3779249.1"/>
    </source>
</evidence>
<name>A0A6J5FGH5_9BURK</name>
<dbReference type="EMBL" id="CADIKL010000003">
    <property type="protein sequence ID" value="CAB3779249.1"/>
    <property type="molecule type" value="Genomic_DNA"/>
</dbReference>
<sequence length="95" mass="10626">MGKVAELGCIVCQRLGYEGTPAIVHHQIRGRGGWGRSSHFRTIPVCPTHHQHSGVGIHDMGADQYLEMFGFTEAELVDEARERLKKHLPLSETIH</sequence>
<accession>A0A6J5FGH5</accession>
<dbReference type="Pfam" id="PF16786">
    <property type="entry name" value="RecA_dep_nuc"/>
    <property type="match status" value="1"/>
</dbReference>
<evidence type="ECO:0000313" key="2">
    <source>
        <dbReference type="Proteomes" id="UP000494119"/>
    </source>
</evidence>
<keyword evidence="2" id="KW-1185">Reference proteome</keyword>
<organism evidence="1 2">
    <name type="scientific">Paraburkholderia caffeinitolerans</name>
    <dbReference type="NCBI Taxonomy" id="1723730"/>
    <lineage>
        <taxon>Bacteria</taxon>
        <taxon>Pseudomonadati</taxon>
        <taxon>Pseudomonadota</taxon>
        <taxon>Betaproteobacteria</taxon>
        <taxon>Burkholderiales</taxon>
        <taxon>Burkholderiaceae</taxon>
        <taxon>Paraburkholderia</taxon>
    </lineage>
</organism>
<gene>
    <name evidence="1" type="ORF">LMG28688_00778</name>
</gene>
<dbReference type="Gene3D" id="3.30.40.190">
    <property type="match status" value="1"/>
</dbReference>
<dbReference type="AlphaFoldDB" id="A0A6J5FGH5"/>
<protein>
    <recommendedName>
        <fullName evidence="3">DUF968 domain-containing protein</fullName>
    </recommendedName>
</protein>
<reference evidence="1 2" key="1">
    <citation type="submission" date="2020-04" db="EMBL/GenBank/DDBJ databases">
        <authorList>
            <person name="De Canck E."/>
        </authorList>
    </citation>
    <scope>NUCLEOTIDE SEQUENCE [LARGE SCALE GENOMIC DNA]</scope>
    <source>
        <strain evidence="1 2">LMG 28688</strain>
    </source>
</reference>
<dbReference type="Proteomes" id="UP000494119">
    <property type="component" value="Unassembled WGS sequence"/>
</dbReference>
<dbReference type="InterPro" id="IPR031875">
    <property type="entry name" value="RecA_dep_nuc"/>
</dbReference>
<evidence type="ECO:0008006" key="3">
    <source>
        <dbReference type="Google" id="ProtNLM"/>
    </source>
</evidence>